<feature type="domain" description="BPL/LPL catalytic" evidence="7">
    <location>
        <begin position="1"/>
        <end position="179"/>
    </location>
</feature>
<accession>A0ABU5DUN1</accession>
<evidence type="ECO:0000256" key="2">
    <source>
        <dbReference type="ARBA" id="ARBA00022741"/>
    </source>
</evidence>
<dbReference type="PANTHER" id="PTHR12835:SF5">
    <property type="entry name" value="BIOTIN--PROTEIN LIGASE"/>
    <property type="match status" value="1"/>
</dbReference>
<dbReference type="Proteomes" id="UP001271769">
    <property type="component" value="Unassembled WGS sequence"/>
</dbReference>
<dbReference type="EC" id="6.3.4.15" evidence="5"/>
<dbReference type="EMBL" id="JAXCLX010000001">
    <property type="protein sequence ID" value="MDY0870408.1"/>
    <property type="molecule type" value="Genomic_DNA"/>
</dbReference>
<evidence type="ECO:0000256" key="5">
    <source>
        <dbReference type="ARBA" id="ARBA00024227"/>
    </source>
</evidence>
<dbReference type="InterPro" id="IPR004143">
    <property type="entry name" value="BPL_LPL_catalytic"/>
</dbReference>
<dbReference type="Pfam" id="PF02237">
    <property type="entry name" value="BPL_C"/>
    <property type="match status" value="1"/>
</dbReference>
<dbReference type="InterPro" id="IPR045864">
    <property type="entry name" value="aa-tRNA-synth_II/BPL/LPL"/>
</dbReference>
<keyword evidence="1 8" id="KW-0436">Ligase</keyword>
<evidence type="ECO:0000256" key="4">
    <source>
        <dbReference type="ARBA" id="ARBA00023267"/>
    </source>
</evidence>
<dbReference type="PANTHER" id="PTHR12835">
    <property type="entry name" value="BIOTIN PROTEIN LIGASE"/>
    <property type="match status" value="1"/>
</dbReference>
<keyword evidence="9" id="KW-1185">Reference proteome</keyword>
<proteinExistence type="predicted"/>
<dbReference type="GO" id="GO:0004077">
    <property type="term" value="F:biotin--[biotin carboxyl-carrier protein] ligase activity"/>
    <property type="evidence" value="ECO:0007669"/>
    <property type="project" value="UniProtKB-EC"/>
</dbReference>
<keyword evidence="3" id="KW-0067">ATP-binding</keyword>
<dbReference type="Gene3D" id="3.30.930.10">
    <property type="entry name" value="Bira Bifunctional Protein, Domain 2"/>
    <property type="match status" value="1"/>
</dbReference>
<keyword evidence="2" id="KW-0547">Nucleotide-binding</keyword>
<evidence type="ECO:0000256" key="6">
    <source>
        <dbReference type="ARBA" id="ARBA00047846"/>
    </source>
</evidence>
<evidence type="ECO:0000256" key="3">
    <source>
        <dbReference type="ARBA" id="ARBA00022840"/>
    </source>
</evidence>
<dbReference type="InterPro" id="IPR008988">
    <property type="entry name" value="Transcriptional_repressor_C"/>
</dbReference>
<dbReference type="CDD" id="cd16442">
    <property type="entry name" value="BPL"/>
    <property type="match status" value="1"/>
</dbReference>
<evidence type="ECO:0000313" key="8">
    <source>
        <dbReference type="EMBL" id="MDY0870408.1"/>
    </source>
</evidence>
<keyword evidence="4" id="KW-0092">Biotin</keyword>
<evidence type="ECO:0000259" key="7">
    <source>
        <dbReference type="PROSITE" id="PS51733"/>
    </source>
</evidence>
<dbReference type="RefSeq" id="WP_320498625.1">
    <property type="nucleotide sequence ID" value="NZ_JAXCLX010000001.1"/>
</dbReference>
<dbReference type="Pfam" id="PF03099">
    <property type="entry name" value="BPL_LplA_LipB"/>
    <property type="match status" value="1"/>
</dbReference>
<reference evidence="8 9" key="1">
    <citation type="journal article" date="2013" name="Antonie Van Leeuwenhoek">
        <title>Dongia rigui sp. nov., isolated from freshwater of a large wetland in Korea.</title>
        <authorList>
            <person name="Baik K.S."/>
            <person name="Hwang Y.M."/>
            <person name="Choi J.S."/>
            <person name="Kwon J."/>
            <person name="Seong C.N."/>
        </authorList>
    </citation>
    <scope>NUCLEOTIDE SEQUENCE [LARGE SCALE GENOMIC DNA]</scope>
    <source>
        <strain evidence="8 9">04SU4-P</strain>
    </source>
</reference>
<dbReference type="PROSITE" id="PS51733">
    <property type="entry name" value="BPL_LPL_CATALYTIC"/>
    <property type="match status" value="1"/>
</dbReference>
<comment type="caution">
    <text evidence="8">The sequence shown here is derived from an EMBL/GenBank/DDBJ whole genome shotgun (WGS) entry which is preliminary data.</text>
</comment>
<dbReference type="SUPFAM" id="SSF50037">
    <property type="entry name" value="C-terminal domain of transcriptional repressors"/>
    <property type="match status" value="1"/>
</dbReference>
<organism evidence="8 9">
    <name type="scientific">Dongia rigui</name>
    <dbReference type="NCBI Taxonomy" id="940149"/>
    <lineage>
        <taxon>Bacteria</taxon>
        <taxon>Pseudomonadati</taxon>
        <taxon>Pseudomonadota</taxon>
        <taxon>Alphaproteobacteria</taxon>
        <taxon>Rhodospirillales</taxon>
        <taxon>Dongiaceae</taxon>
        <taxon>Dongia</taxon>
    </lineage>
</organism>
<dbReference type="InterPro" id="IPR003142">
    <property type="entry name" value="BPL_C"/>
</dbReference>
<evidence type="ECO:0000313" key="9">
    <source>
        <dbReference type="Proteomes" id="UP001271769"/>
    </source>
</evidence>
<protein>
    <recommendedName>
        <fullName evidence="5">biotin--[biotin carboxyl-carrier protein] ligase</fullName>
        <ecNumber evidence="5">6.3.4.15</ecNumber>
    </recommendedName>
</protein>
<sequence length="248" mass="26481">MSLIFRVETLAEIDSTNDALKARAMLGAEEGIVLRADVQTAGKGRRGRFWVSEAGNLYTSLLLRPTKTPAEAATLGFVMAIALGRLLRAVLNVPVEHKWPNDVLVDGAKISGILLESGGITGGKVDWLVLGIGVNLRHHPAETLYPTTDLLASGGPPLTPDQALDLLLAEFRPLYAAWVAGGFAALRADWLAHCRGLGDPIMARLERGEVSGRFEDIDADGTLLLRMDDGALKRIAAGDIFLVARPAA</sequence>
<evidence type="ECO:0000256" key="1">
    <source>
        <dbReference type="ARBA" id="ARBA00022598"/>
    </source>
</evidence>
<name>A0ABU5DUN1_9PROT</name>
<dbReference type="SUPFAM" id="SSF55681">
    <property type="entry name" value="Class II aaRS and biotin synthetases"/>
    <property type="match status" value="1"/>
</dbReference>
<comment type="catalytic activity">
    <reaction evidence="6">
        <text>biotin + L-lysyl-[protein] + ATP = N(6)-biotinyl-L-lysyl-[protein] + AMP + diphosphate + H(+)</text>
        <dbReference type="Rhea" id="RHEA:11756"/>
        <dbReference type="Rhea" id="RHEA-COMP:9752"/>
        <dbReference type="Rhea" id="RHEA-COMP:10505"/>
        <dbReference type="ChEBI" id="CHEBI:15378"/>
        <dbReference type="ChEBI" id="CHEBI:29969"/>
        <dbReference type="ChEBI" id="CHEBI:30616"/>
        <dbReference type="ChEBI" id="CHEBI:33019"/>
        <dbReference type="ChEBI" id="CHEBI:57586"/>
        <dbReference type="ChEBI" id="CHEBI:83144"/>
        <dbReference type="ChEBI" id="CHEBI:456215"/>
        <dbReference type="EC" id="6.3.4.15"/>
    </reaction>
</comment>
<gene>
    <name evidence="8" type="ORF">SMD31_00655</name>
</gene>
<dbReference type="Gene3D" id="2.30.30.100">
    <property type="match status" value="1"/>
</dbReference>
<dbReference type="InterPro" id="IPR004408">
    <property type="entry name" value="Biotin_CoA_COase_ligase"/>
</dbReference>
<dbReference type="NCBIfam" id="TIGR00121">
    <property type="entry name" value="birA_ligase"/>
    <property type="match status" value="1"/>
</dbReference>